<name>A0A3M9XJ96_9HYPH</name>
<evidence type="ECO:0000313" key="2">
    <source>
        <dbReference type="Proteomes" id="UP000268623"/>
    </source>
</evidence>
<comment type="caution">
    <text evidence="1">The sequence shown here is derived from an EMBL/GenBank/DDBJ whole genome shotgun (WGS) entry which is preliminary data.</text>
</comment>
<sequence>MANDNDEASKLDITKVFAEPWEADARLLELGLSRKTLLEVVAVAVTERSNVTNFHCANAAGTFSYHYGTFAVNGGDKLCQMAA</sequence>
<dbReference type="RefSeq" id="WP_123177759.1">
    <property type="nucleotide sequence ID" value="NZ_QWDD01000003.1"/>
</dbReference>
<organism evidence="1 2">
    <name type="scientific">Methylocystis hirsuta</name>
    <dbReference type="NCBI Taxonomy" id="369798"/>
    <lineage>
        <taxon>Bacteria</taxon>
        <taxon>Pseudomonadati</taxon>
        <taxon>Pseudomonadota</taxon>
        <taxon>Alphaproteobacteria</taxon>
        <taxon>Hyphomicrobiales</taxon>
        <taxon>Methylocystaceae</taxon>
        <taxon>Methylocystis</taxon>
    </lineage>
</organism>
<dbReference type="OrthoDB" id="8349919at2"/>
<dbReference type="EMBL" id="QWDD01000003">
    <property type="protein sequence ID" value="RNJ48004.1"/>
    <property type="molecule type" value="Genomic_DNA"/>
</dbReference>
<keyword evidence="2" id="KW-1185">Reference proteome</keyword>
<protein>
    <submittedName>
        <fullName evidence="1">Uncharacterized protein</fullName>
    </submittedName>
</protein>
<proteinExistence type="predicted"/>
<evidence type="ECO:0000313" key="1">
    <source>
        <dbReference type="EMBL" id="RNJ48004.1"/>
    </source>
</evidence>
<reference evidence="1 2" key="1">
    <citation type="submission" date="2018-08" db="EMBL/GenBank/DDBJ databases">
        <title>Genome sequence of Methylocystis hirsuta CSC1, a methanotroph able to accumulate PHAs.</title>
        <authorList>
            <person name="Bordel S."/>
            <person name="Rodriguez E."/>
            <person name="Gancedo J."/>
            <person name="Munoz R."/>
        </authorList>
    </citation>
    <scope>NUCLEOTIDE SEQUENCE [LARGE SCALE GENOMIC DNA]</scope>
    <source>
        <strain evidence="1 2">CSC1</strain>
    </source>
</reference>
<dbReference type="AlphaFoldDB" id="A0A3M9XJ96"/>
<dbReference type="Proteomes" id="UP000268623">
    <property type="component" value="Unassembled WGS sequence"/>
</dbReference>
<gene>
    <name evidence="1" type="ORF">D1O30_19330</name>
</gene>
<accession>A0A3M9XJ96</accession>